<reference evidence="1" key="2">
    <citation type="submission" date="2025-09" db="UniProtKB">
        <authorList>
            <consortium name="Ensembl"/>
        </authorList>
    </citation>
    <scope>IDENTIFICATION</scope>
</reference>
<accession>A0A3Q3DYU7</accession>
<dbReference type="GO" id="GO:0008608">
    <property type="term" value="P:attachment of spindle microtubules to kinetochore"/>
    <property type="evidence" value="ECO:0007669"/>
    <property type="project" value="TreeGrafter"/>
</dbReference>
<dbReference type="AlphaFoldDB" id="A0A3Q3DYU7"/>
<dbReference type="KEGG" id="hcq:109517542"/>
<dbReference type="Proteomes" id="UP000264820">
    <property type="component" value="Unplaced"/>
</dbReference>
<dbReference type="GeneTree" id="ENSGT00530000063424"/>
<dbReference type="RefSeq" id="XP_019728316.1">
    <property type="nucleotide sequence ID" value="XM_019872757.1"/>
</dbReference>
<dbReference type="PANTHER" id="PTHR31728:SF2">
    <property type="entry name" value="BRCA1-A COMPLEX SUBUNIT ABRAXAS 1"/>
    <property type="match status" value="1"/>
</dbReference>
<name>A0A3Q3DYU7_HIPCM</name>
<dbReference type="InterPro" id="IPR023239">
    <property type="entry name" value="BRISC_Abraxas1"/>
</dbReference>
<dbReference type="Pfam" id="PF21125">
    <property type="entry name" value="MPN_2A_DUB_like"/>
    <property type="match status" value="1"/>
</dbReference>
<dbReference type="GO" id="GO:0008017">
    <property type="term" value="F:microtubule binding"/>
    <property type="evidence" value="ECO:0007669"/>
    <property type="project" value="TreeGrafter"/>
</dbReference>
<dbReference type="GO" id="GO:0070536">
    <property type="term" value="P:protein K63-linked deubiquitination"/>
    <property type="evidence" value="ECO:0007669"/>
    <property type="project" value="TreeGrafter"/>
</dbReference>
<protein>
    <submittedName>
        <fullName evidence="1">Abraxas 1, BRCA1 A complex subunit</fullName>
    </submittedName>
</protein>
<sequence>MTHSNDPNHAKKMAEPTVRISGIVLTSLMFQHVNEDSDVEGLILGENHVEEYVTISDNREDHVHLRQTSSIHKHVCCHKLHTWYDAAGRVDMEAIRRLLGANHPERVIGWYRQRRNSEQRMTMREKAVHENLKAALRMPHAIFLLVTPAALTEAGSTHRTEYAAFLSGDRQVAVVVTNMASLDHQAYWTASPPYSAPGYRRAIGRHSSKLLDSSGQLAYMDAVNTMNKSLQDELQRACGAVMDSEHAVQKTLADVCALRKKLSNSKSAITSKAEGEPIVKRNARLQLAIHALLARSPLFGSCTLTLDAFPVPDAACAEMKLRPLRPIAAGKRTAGTLLASRRKRCKGDATK</sequence>
<dbReference type="CTD" id="84142"/>
<dbReference type="GO" id="GO:0090307">
    <property type="term" value="P:mitotic spindle assembly"/>
    <property type="evidence" value="ECO:0007669"/>
    <property type="project" value="TreeGrafter"/>
</dbReference>
<evidence type="ECO:0000313" key="2">
    <source>
        <dbReference type="Proteomes" id="UP000264820"/>
    </source>
</evidence>
<dbReference type="OrthoDB" id="6358435at2759"/>
<dbReference type="GeneID" id="109517542"/>
<dbReference type="GO" id="GO:0031593">
    <property type="term" value="F:polyubiquitin modification-dependent protein binding"/>
    <property type="evidence" value="ECO:0007669"/>
    <property type="project" value="TreeGrafter"/>
</dbReference>
<dbReference type="GO" id="GO:0005634">
    <property type="term" value="C:nucleus"/>
    <property type="evidence" value="ECO:0007669"/>
    <property type="project" value="TreeGrafter"/>
</dbReference>
<dbReference type="STRING" id="109280.ENSHCOP00000024091"/>
<proteinExistence type="predicted"/>
<keyword evidence="2" id="KW-1185">Reference proteome</keyword>
<dbReference type="OMA" id="MEYAAFI"/>
<dbReference type="PANTHER" id="PTHR31728">
    <property type="entry name" value="ABRAXAS FAMILY MEMBER"/>
    <property type="match status" value="1"/>
</dbReference>
<organism evidence="1 2">
    <name type="scientific">Hippocampus comes</name>
    <name type="common">Tiger tail seahorse</name>
    <dbReference type="NCBI Taxonomy" id="109280"/>
    <lineage>
        <taxon>Eukaryota</taxon>
        <taxon>Metazoa</taxon>
        <taxon>Chordata</taxon>
        <taxon>Craniata</taxon>
        <taxon>Vertebrata</taxon>
        <taxon>Euteleostomi</taxon>
        <taxon>Actinopterygii</taxon>
        <taxon>Neopterygii</taxon>
        <taxon>Teleostei</taxon>
        <taxon>Neoteleostei</taxon>
        <taxon>Acanthomorphata</taxon>
        <taxon>Syngnathiaria</taxon>
        <taxon>Syngnathiformes</taxon>
        <taxon>Syngnathoidei</taxon>
        <taxon>Syngnathidae</taxon>
        <taxon>Hippocampus</taxon>
    </lineage>
</organism>
<dbReference type="InterPro" id="IPR023238">
    <property type="entry name" value="FAM175"/>
</dbReference>
<evidence type="ECO:0000313" key="1">
    <source>
        <dbReference type="Ensembl" id="ENSHCOP00000024091.1"/>
    </source>
</evidence>
<dbReference type="PRINTS" id="PR02051">
    <property type="entry name" value="PROTEINF175"/>
</dbReference>
<dbReference type="PRINTS" id="PR02052">
    <property type="entry name" value="ABRAXAS"/>
</dbReference>
<reference evidence="1" key="1">
    <citation type="submission" date="2025-08" db="UniProtKB">
        <authorList>
            <consortium name="Ensembl"/>
        </authorList>
    </citation>
    <scope>IDENTIFICATION</scope>
</reference>
<dbReference type="Ensembl" id="ENSHCOT00000017058.1">
    <property type="protein sequence ID" value="ENSHCOP00000024091.1"/>
    <property type="gene ID" value="ENSHCOG00000000659.1"/>
</dbReference>